<feature type="transmembrane region" description="Helical" evidence="3">
    <location>
        <begin position="71"/>
        <end position="88"/>
    </location>
</feature>
<evidence type="ECO:0000256" key="1">
    <source>
        <dbReference type="ARBA" id="ARBA00022516"/>
    </source>
</evidence>
<evidence type="ECO:0000313" key="5">
    <source>
        <dbReference type="Proteomes" id="UP000694871"/>
    </source>
</evidence>
<evidence type="ECO:0000259" key="4">
    <source>
        <dbReference type="Pfam" id="PF00487"/>
    </source>
</evidence>
<dbReference type="PANTHER" id="PTHR12879:SF21">
    <property type="entry name" value="SPHINGOLIPID DELTA(4)-DESATURASE_C4-MONOOXYGENASE DES2"/>
    <property type="match status" value="1"/>
</dbReference>
<evidence type="ECO:0000256" key="3">
    <source>
        <dbReference type="SAM" id="Phobius"/>
    </source>
</evidence>
<feature type="domain" description="Fatty acid desaturase" evidence="4">
    <location>
        <begin position="31"/>
        <end position="255"/>
    </location>
</feature>
<sequence>MAPDPHLKWVVTLMVLVQMVACYLVKDLPWKWVFFWTYTVGGYVSHSLTLAIHEISHNVAFGNKRPTWNSYFNMFANLPIGIPIAATFKKYHIDHHRYLAGDRLDVDLPTYLECRLFNTSLGKLIWVFLQPLCYALRPLFVRPKPVSQIELINISVQLGYDLLIFYSMGTKSLIYMLASVLFTSGFNLITGHFIAEHYEYGKGCDTVSYYGPLNRIALNAGHHVEHHDFPSIPGSKLPLVKKIAPEYYDSLPYHYSWGVVIWNFIFKADQGPSARVKRQYKFNHSS</sequence>
<protein>
    <submittedName>
        <fullName evidence="6">Sphingolipid delta(4)-desaturase/C4-monooxygenase DES2-like</fullName>
    </submittedName>
</protein>
<dbReference type="Proteomes" id="UP000694871">
    <property type="component" value="Unplaced"/>
</dbReference>
<reference evidence="6" key="1">
    <citation type="submission" date="2025-08" db="UniProtKB">
        <authorList>
            <consortium name="RefSeq"/>
        </authorList>
    </citation>
    <scope>IDENTIFICATION</scope>
</reference>
<gene>
    <name evidence="6" type="primary">LOC107116946</name>
</gene>
<evidence type="ECO:0000256" key="2">
    <source>
        <dbReference type="ARBA" id="ARBA00023098"/>
    </source>
</evidence>
<feature type="transmembrane region" description="Helical" evidence="3">
    <location>
        <begin position="173"/>
        <end position="195"/>
    </location>
</feature>
<keyword evidence="3" id="KW-1133">Transmembrane helix</keyword>
<keyword evidence="3" id="KW-0812">Transmembrane</keyword>
<dbReference type="Pfam" id="PF00487">
    <property type="entry name" value="FA_desaturase"/>
    <property type="match status" value="1"/>
</dbReference>
<keyword evidence="5" id="KW-1185">Reference proteome</keyword>
<keyword evidence="3" id="KW-0472">Membrane</keyword>
<name>A0ABM1KL73_GEKJA</name>
<feature type="transmembrane region" description="Helical" evidence="3">
    <location>
        <begin position="32"/>
        <end position="51"/>
    </location>
</feature>
<evidence type="ECO:0000313" key="6">
    <source>
        <dbReference type="RefSeq" id="XP_015274460.1"/>
    </source>
</evidence>
<dbReference type="InterPro" id="IPR005804">
    <property type="entry name" value="FA_desaturase_dom"/>
</dbReference>
<keyword evidence="1" id="KW-0444">Lipid biosynthesis</keyword>
<dbReference type="PANTHER" id="PTHR12879">
    <property type="entry name" value="SPHINGOLIPID DELTA 4 DESATURASE/C-4 HYDROXYLASE PROTEIN DES2"/>
    <property type="match status" value="1"/>
</dbReference>
<dbReference type="GeneID" id="107116946"/>
<dbReference type="RefSeq" id="XP_015274460.1">
    <property type="nucleotide sequence ID" value="XM_015418974.1"/>
</dbReference>
<proteinExistence type="predicted"/>
<keyword evidence="2" id="KW-0443">Lipid metabolism</keyword>
<feature type="transmembrane region" description="Helical" evidence="3">
    <location>
        <begin position="6"/>
        <end position="25"/>
    </location>
</feature>
<accession>A0ABM1KL73</accession>
<organism evidence="5 6">
    <name type="scientific">Gekko japonicus</name>
    <name type="common">Schlegel's Japanese gecko</name>
    <dbReference type="NCBI Taxonomy" id="146911"/>
    <lineage>
        <taxon>Eukaryota</taxon>
        <taxon>Metazoa</taxon>
        <taxon>Chordata</taxon>
        <taxon>Craniata</taxon>
        <taxon>Vertebrata</taxon>
        <taxon>Euteleostomi</taxon>
        <taxon>Lepidosauria</taxon>
        <taxon>Squamata</taxon>
        <taxon>Bifurcata</taxon>
        <taxon>Gekkota</taxon>
        <taxon>Gekkonidae</taxon>
        <taxon>Gekkoninae</taxon>
        <taxon>Gekko</taxon>
    </lineage>
</organism>